<keyword evidence="2" id="KW-1133">Transmembrane helix</keyword>
<dbReference type="PANTHER" id="PTHR34219:SF6">
    <property type="entry name" value="BLR3280 PROTEIN"/>
    <property type="match status" value="1"/>
</dbReference>
<evidence type="ECO:0000313" key="3">
    <source>
        <dbReference type="EMBL" id="GJD40155.1"/>
    </source>
</evidence>
<evidence type="ECO:0000256" key="2">
    <source>
        <dbReference type="SAM" id="Phobius"/>
    </source>
</evidence>
<proteinExistence type="predicted"/>
<feature type="compositionally biased region" description="Basic and acidic residues" evidence="1">
    <location>
        <begin position="491"/>
        <end position="504"/>
    </location>
</feature>
<evidence type="ECO:0000313" key="4">
    <source>
        <dbReference type="Proteomes" id="UP001055307"/>
    </source>
</evidence>
<organism evidence="3 4">
    <name type="scientific">Methylobacterium bullatum</name>
    <dbReference type="NCBI Taxonomy" id="570505"/>
    <lineage>
        <taxon>Bacteria</taxon>
        <taxon>Pseudomonadati</taxon>
        <taxon>Pseudomonadota</taxon>
        <taxon>Alphaproteobacteria</taxon>
        <taxon>Hyphomicrobiales</taxon>
        <taxon>Methylobacteriaceae</taxon>
        <taxon>Methylobacterium</taxon>
    </lineage>
</organism>
<gene>
    <name evidence="3" type="ORF">OICFNHDK_2621</name>
</gene>
<dbReference type="PANTHER" id="PTHR34219">
    <property type="entry name" value="IRON-REGULATED INNER MEMBRANE PROTEIN-RELATED"/>
    <property type="match status" value="1"/>
</dbReference>
<dbReference type="EMBL" id="BPQF01000012">
    <property type="protein sequence ID" value="GJD40155.1"/>
    <property type="molecule type" value="Genomic_DNA"/>
</dbReference>
<dbReference type="Pfam" id="PF03929">
    <property type="entry name" value="PepSY_TM"/>
    <property type="match status" value="1"/>
</dbReference>
<keyword evidence="2" id="KW-0812">Transmembrane</keyword>
<accession>A0AAV4Z894</accession>
<dbReference type="Proteomes" id="UP001055307">
    <property type="component" value="Unassembled WGS sequence"/>
</dbReference>
<sequence>MVSPLKRGKRWLVLGHRWLGIATGLLFALWIGSGLVMLYVPFPSLTETERLARLRPMAWEAVAVSPDEALAAAGLHGMPRSLDLEMRGDEPFYRMSASDGRRITLSARTGAPAGPVDGEAARRLTGAGPAGASVEEVERDQWTVTARYDPLRPFHKVALNDAAGTELYVSERTGEIVLDTTRFERGWNWVGAVTHWVYLTPLRARAELWRDVVLWLSGIAAFTALSGLVLGIWRLRLRRRYARGRVTPYRGMARWHHLAGLIGGIGLTTFILSGWLSMNPNRWFTSLAPPAHLREAYAGADSPIGLTTASLRAMAAHAPLGLHLARIGGHWVATGLDRTGGRVIGDAPSTARIAAAAGFAMEGARLESVERLDTHDLYWSPLTSGTLPILRLRFADPAATWLHVDPASGEILNRLDRSGRVNRWLFTAVHRLDLPILVGHPPARDAAQWLLNLLAGALVTTGLVIGWRRIGPKAGAHSPLPARGEAAAEGEGARPKEPYPERPPHPRPGGLTSPPGKGRTTSSPRLAGRGGPASFE</sequence>
<name>A0AAV4Z894_9HYPH</name>
<reference evidence="3" key="1">
    <citation type="journal article" date="2016" name="Front. Microbiol.">
        <title>Genome Sequence of the Piezophilic, Mesophilic Sulfate-Reducing Bacterium Desulfovibrio indicus J2T.</title>
        <authorList>
            <person name="Cao J."/>
            <person name="Maignien L."/>
            <person name="Shao Z."/>
            <person name="Alain K."/>
            <person name="Jebbar M."/>
        </authorList>
    </citation>
    <scope>NUCLEOTIDE SEQUENCE</scope>
    <source>
        <strain evidence="3">DSM 21893</strain>
    </source>
</reference>
<evidence type="ECO:0000256" key="1">
    <source>
        <dbReference type="SAM" id="MobiDB-lite"/>
    </source>
</evidence>
<protein>
    <recommendedName>
        <fullName evidence="5">PepSY domain-containing protein</fullName>
    </recommendedName>
</protein>
<keyword evidence="2" id="KW-0472">Membrane</keyword>
<reference evidence="3" key="2">
    <citation type="submission" date="2021-08" db="EMBL/GenBank/DDBJ databases">
        <authorList>
            <person name="Tani A."/>
            <person name="Ola A."/>
            <person name="Ogura Y."/>
            <person name="Katsura K."/>
            <person name="Hayashi T."/>
        </authorList>
    </citation>
    <scope>NUCLEOTIDE SEQUENCE</scope>
    <source>
        <strain evidence="3">DSM 21893</strain>
    </source>
</reference>
<feature type="transmembrane region" description="Helical" evidence="2">
    <location>
        <begin position="255"/>
        <end position="276"/>
    </location>
</feature>
<dbReference type="RefSeq" id="WP_238253971.1">
    <property type="nucleotide sequence ID" value="NZ_BPQF01000012.1"/>
</dbReference>
<evidence type="ECO:0008006" key="5">
    <source>
        <dbReference type="Google" id="ProtNLM"/>
    </source>
</evidence>
<keyword evidence="4" id="KW-1185">Reference proteome</keyword>
<comment type="caution">
    <text evidence="3">The sequence shown here is derived from an EMBL/GenBank/DDBJ whole genome shotgun (WGS) entry which is preliminary data.</text>
</comment>
<feature type="transmembrane region" description="Helical" evidence="2">
    <location>
        <begin position="212"/>
        <end position="235"/>
    </location>
</feature>
<feature type="region of interest" description="Disordered" evidence="1">
    <location>
        <begin position="475"/>
        <end position="536"/>
    </location>
</feature>
<dbReference type="InterPro" id="IPR005625">
    <property type="entry name" value="PepSY-ass_TM"/>
</dbReference>
<feature type="transmembrane region" description="Helical" evidence="2">
    <location>
        <begin position="21"/>
        <end position="42"/>
    </location>
</feature>
<dbReference type="AlphaFoldDB" id="A0AAV4Z894"/>